<reference evidence="2 3" key="1">
    <citation type="submission" date="2018-07" db="EMBL/GenBank/DDBJ databases">
        <title>Chitinophaga K2CV101002-2 sp. nov., isolated from a monsoon evergreen broad-leaved forest soil.</title>
        <authorList>
            <person name="Lv Y."/>
        </authorList>
    </citation>
    <scope>NUCLEOTIDE SEQUENCE [LARGE SCALE GENOMIC DNA]</scope>
    <source>
        <strain evidence="2 3">GDMCC 1.1288</strain>
    </source>
</reference>
<proteinExistence type="predicted"/>
<dbReference type="RefSeq" id="WP_116977193.1">
    <property type="nucleotide sequence ID" value="NZ_QPMM01000010.1"/>
</dbReference>
<dbReference type="Gene3D" id="3.30.720.120">
    <property type="match status" value="1"/>
</dbReference>
<dbReference type="OrthoDB" id="9795306at2"/>
<comment type="caution">
    <text evidence="2">The sequence shown here is derived from an EMBL/GenBank/DDBJ whole genome shotgun (WGS) entry which is preliminary data.</text>
</comment>
<dbReference type="SUPFAM" id="SSF54593">
    <property type="entry name" value="Glyoxalase/Bleomycin resistance protein/Dihydroxybiphenyl dioxygenase"/>
    <property type="match status" value="1"/>
</dbReference>
<dbReference type="AlphaFoldDB" id="A0A3E1Y6D2"/>
<sequence>MKVPAGHQTVMPYLILNDAKGFMEFTKEVFNAKVTHEDYHDSGILRHGEIQIGNSTIMFGNVLPEWGSAPAGLFVYVENADETYNLALKHGAIKIMEPADHPYGRSCGVKDANENTWWITSL</sequence>
<dbReference type="Gene3D" id="3.30.720.110">
    <property type="match status" value="1"/>
</dbReference>
<evidence type="ECO:0000313" key="3">
    <source>
        <dbReference type="Proteomes" id="UP000260644"/>
    </source>
</evidence>
<evidence type="ECO:0000313" key="2">
    <source>
        <dbReference type="EMBL" id="RFS20471.1"/>
    </source>
</evidence>
<dbReference type="PANTHER" id="PTHR34109:SF1">
    <property type="entry name" value="VOC DOMAIN-CONTAINING PROTEIN"/>
    <property type="match status" value="1"/>
</dbReference>
<dbReference type="Pfam" id="PF00903">
    <property type="entry name" value="Glyoxalase"/>
    <property type="match status" value="1"/>
</dbReference>
<keyword evidence="3" id="KW-1185">Reference proteome</keyword>
<organism evidence="2 3">
    <name type="scientific">Chitinophaga silvatica</name>
    <dbReference type="NCBI Taxonomy" id="2282649"/>
    <lineage>
        <taxon>Bacteria</taxon>
        <taxon>Pseudomonadati</taxon>
        <taxon>Bacteroidota</taxon>
        <taxon>Chitinophagia</taxon>
        <taxon>Chitinophagales</taxon>
        <taxon>Chitinophagaceae</taxon>
        <taxon>Chitinophaga</taxon>
    </lineage>
</organism>
<name>A0A3E1Y6D2_9BACT</name>
<feature type="domain" description="Glyoxalase/fosfomycin resistance/dioxygenase" evidence="1">
    <location>
        <begin position="14"/>
        <end position="119"/>
    </location>
</feature>
<dbReference type="InterPro" id="IPR004360">
    <property type="entry name" value="Glyas_Fos-R_dOase_dom"/>
</dbReference>
<protein>
    <submittedName>
        <fullName evidence="2">VOC family protein</fullName>
    </submittedName>
</protein>
<dbReference type="PANTHER" id="PTHR34109">
    <property type="entry name" value="BNAUNNG04460D PROTEIN-RELATED"/>
    <property type="match status" value="1"/>
</dbReference>
<dbReference type="CDD" id="cd07246">
    <property type="entry name" value="VOC_like"/>
    <property type="match status" value="1"/>
</dbReference>
<dbReference type="EMBL" id="QPMM01000010">
    <property type="protein sequence ID" value="RFS20471.1"/>
    <property type="molecule type" value="Genomic_DNA"/>
</dbReference>
<accession>A0A3E1Y6D2</accession>
<evidence type="ECO:0000259" key="1">
    <source>
        <dbReference type="Pfam" id="PF00903"/>
    </source>
</evidence>
<dbReference type="InterPro" id="IPR029068">
    <property type="entry name" value="Glyas_Bleomycin-R_OHBP_Dase"/>
</dbReference>
<gene>
    <name evidence="2" type="ORF">DVR12_18045</name>
</gene>
<dbReference type="Proteomes" id="UP000260644">
    <property type="component" value="Unassembled WGS sequence"/>
</dbReference>